<dbReference type="GO" id="GO:0032259">
    <property type="term" value="P:methylation"/>
    <property type="evidence" value="ECO:0007669"/>
    <property type="project" value="UniProtKB-KW"/>
</dbReference>
<reference evidence="2 3" key="1">
    <citation type="submission" date="2010-09" db="EMBL/GenBank/DDBJ databases">
        <authorList>
            <person name="Durkin A.S."/>
            <person name="Madupu R."/>
            <person name="Torralba M."/>
            <person name="Gillis M."/>
            <person name="Methe B."/>
            <person name="Sutton G."/>
            <person name="Nelson K.E."/>
        </authorList>
    </citation>
    <scope>NUCLEOTIDE SEQUENCE [LARGE SCALE GENOMIC DNA]</scope>
    <source>
        <strain evidence="2 3">LactinV 01V1-a</strain>
    </source>
</reference>
<dbReference type="EMBL" id="AEHQ01000068">
    <property type="protein sequence ID" value="EFO70479.1"/>
    <property type="molecule type" value="Genomic_DNA"/>
</dbReference>
<dbReference type="AlphaFoldDB" id="E1NTT3"/>
<protein>
    <submittedName>
        <fullName evidence="2">RNA methyltransferase, TrmH family</fullName>
    </submittedName>
</protein>
<evidence type="ECO:0000259" key="1">
    <source>
        <dbReference type="Pfam" id="PF22435"/>
    </source>
</evidence>
<dbReference type="SUPFAM" id="SSF55315">
    <property type="entry name" value="L30e-like"/>
    <property type="match status" value="1"/>
</dbReference>
<keyword evidence="2" id="KW-0808">Transferase</keyword>
<name>E1NTT3_9LACO</name>
<evidence type="ECO:0000313" key="3">
    <source>
        <dbReference type="Proteomes" id="UP000003648"/>
    </source>
</evidence>
<feature type="domain" description="MRM3-like substrate binding" evidence="1">
    <location>
        <begin position="9"/>
        <end position="92"/>
    </location>
</feature>
<evidence type="ECO:0000313" key="2">
    <source>
        <dbReference type="EMBL" id="EFO70479.1"/>
    </source>
</evidence>
<dbReference type="Pfam" id="PF22435">
    <property type="entry name" value="MRM3-like_sub_bind"/>
    <property type="match status" value="1"/>
</dbReference>
<sequence>MKEINSVNNSIIKQIRKLKQKKYRKDQMSYLIEGFHLVKEALDMEQKYEYVIGTQETINKLKLTNKIFDKSIILVNQAICDQLSDTENSQDIFYGVTD</sequence>
<dbReference type="InterPro" id="IPR053888">
    <property type="entry name" value="MRM3-like_sub_bind"/>
</dbReference>
<dbReference type="Gene3D" id="3.30.1330.30">
    <property type="match status" value="1"/>
</dbReference>
<proteinExistence type="predicted"/>
<organism evidence="2 3">
    <name type="scientific">Lactobacillus iners LactinV 01V1-a</name>
    <dbReference type="NCBI Taxonomy" id="879297"/>
    <lineage>
        <taxon>Bacteria</taxon>
        <taxon>Bacillati</taxon>
        <taxon>Bacillota</taxon>
        <taxon>Bacilli</taxon>
        <taxon>Lactobacillales</taxon>
        <taxon>Lactobacillaceae</taxon>
        <taxon>Lactobacillus</taxon>
    </lineage>
</organism>
<dbReference type="Proteomes" id="UP000003648">
    <property type="component" value="Unassembled WGS sequence"/>
</dbReference>
<comment type="caution">
    <text evidence="2">The sequence shown here is derived from an EMBL/GenBank/DDBJ whole genome shotgun (WGS) entry which is preliminary data.</text>
</comment>
<accession>E1NTT3</accession>
<keyword evidence="2" id="KW-0489">Methyltransferase</keyword>
<dbReference type="InterPro" id="IPR029064">
    <property type="entry name" value="Ribosomal_eL30-like_sf"/>
</dbReference>
<dbReference type="GO" id="GO:0008168">
    <property type="term" value="F:methyltransferase activity"/>
    <property type="evidence" value="ECO:0007669"/>
    <property type="project" value="UniProtKB-KW"/>
</dbReference>
<gene>
    <name evidence="2" type="ORF">HMPREF9211_1315</name>
</gene>